<dbReference type="PANTHER" id="PTHR30469">
    <property type="entry name" value="MULTIDRUG RESISTANCE PROTEIN MDTA"/>
    <property type="match status" value="1"/>
</dbReference>
<feature type="coiled-coil region" evidence="1">
    <location>
        <begin position="93"/>
        <end position="158"/>
    </location>
</feature>
<evidence type="ECO:0000256" key="1">
    <source>
        <dbReference type="SAM" id="Coils"/>
    </source>
</evidence>
<comment type="caution">
    <text evidence="2">The sequence shown here is derived from an EMBL/GenBank/DDBJ whole genome shotgun (WGS) entry which is preliminary data.</text>
</comment>
<keyword evidence="3" id="KW-1185">Reference proteome</keyword>
<dbReference type="OrthoDB" id="8794034at2"/>
<evidence type="ECO:0000313" key="2">
    <source>
        <dbReference type="EMBL" id="RDD82590.1"/>
    </source>
</evidence>
<dbReference type="Proteomes" id="UP000253782">
    <property type="component" value="Unassembled WGS sequence"/>
</dbReference>
<keyword evidence="1" id="KW-0175">Coiled coil</keyword>
<dbReference type="GO" id="GO:1990281">
    <property type="term" value="C:efflux pump complex"/>
    <property type="evidence" value="ECO:0007669"/>
    <property type="project" value="TreeGrafter"/>
</dbReference>
<dbReference type="AlphaFoldDB" id="A0A369USI5"/>
<protein>
    <submittedName>
        <fullName evidence="2">HlyD family efflux transporter periplasmic adaptor subunit</fullName>
    </submittedName>
</protein>
<name>A0A369USI5_9GAMM</name>
<proteinExistence type="predicted"/>
<dbReference type="Gene3D" id="2.40.50.100">
    <property type="match status" value="1"/>
</dbReference>
<dbReference type="Gene3D" id="2.40.30.170">
    <property type="match status" value="1"/>
</dbReference>
<reference evidence="2 3" key="1">
    <citation type="submission" date="2018-07" db="EMBL/GenBank/DDBJ databases">
        <title>Dyella tabacisoli L4-6T, whole genome shotgun sequence.</title>
        <authorList>
            <person name="Zhou X.-K."/>
            <person name="Li W.-J."/>
            <person name="Duan Y.-Q."/>
        </authorList>
    </citation>
    <scope>NUCLEOTIDE SEQUENCE [LARGE SCALE GENOMIC DNA]</scope>
    <source>
        <strain evidence="2 3">L4-6</strain>
    </source>
</reference>
<dbReference type="PANTHER" id="PTHR30469:SF15">
    <property type="entry name" value="HLYD FAMILY OF SECRETION PROTEINS"/>
    <property type="match status" value="1"/>
</dbReference>
<dbReference type="RefSeq" id="WP_114844654.1">
    <property type="nucleotide sequence ID" value="NZ_JBHSPE010000001.1"/>
</dbReference>
<dbReference type="Gene3D" id="1.10.287.470">
    <property type="entry name" value="Helix hairpin bin"/>
    <property type="match status" value="1"/>
</dbReference>
<accession>A0A369USI5</accession>
<gene>
    <name evidence="2" type="ORF">DVJ77_06600</name>
</gene>
<dbReference type="GO" id="GO:0015562">
    <property type="term" value="F:efflux transmembrane transporter activity"/>
    <property type="evidence" value="ECO:0007669"/>
    <property type="project" value="TreeGrafter"/>
</dbReference>
<sequence>MSLRLLHSSIVLAAATLLLTGCSHDKAPQPSAQAPAPAYAAIARGRIDIEGGLLKLNMPRDGVVAEIKAHEGDLVRKGQLLAVLDTESAQLTVSSAEAEQKQAQAQATLLEARVKAMQQRAQRITAAAAAGAADGQSADDARSSAQQLQGELDSTRAAAAMAARKLTGARYELAQRSLNAPVDAEIIRRSIQPGATVSPQSGPAFVLLPNQPRIVRAELNESFVGAVHDGMSAEVIDDSGSGAPSLSARVLRIGTVFGTSSLEEDPLVRANLRTVECVLVFDQPPPATLRIGQRVIVRFNGKDVSKDSKAQP</sequence>
<dbReference type="PROSITE" id="PS51257">
    <property type="entry name" value="PROKAR_LIPOPROTEIN"/>
    <property type="match status" value="1"/>
</dbReference>
<dbReference type="EMBL" id="QQAH01000005">
    <property type="protein sequence ID" value="RDD82590.1"/>
    <property type="molecule type" value="Genomic_DNA"/>
</dbReference>
<organism evidence="2 3">
    <name type="scientific">Dyella tabacisoli</name>
    <dbReference type="NCBI Taxonomy" id="2282381"/>
    <lineage>
        <taxon>Bacteria</taxon>
        <taxon>Pseudomonadati</taxon>
        <taxon>Pseudomonadota</taxon>
        <taxon>Gammaproteobacteria</taxon>
        <taxon>Lysobacterales</taxon>
        <taxon>Rhodanobacteraceae</taxon>
        <taxon>Dyella</taxon>
    </lineage>
</organism>
<dbReference type="SUPFAM" id="SSF111369">
    <property type="entry name" value="HlyD-like secretion proteins"/>
    <property type="match status" value="1"/>
</dbReference>
<evidence type="ECO:0000313" key="3">
    <source>
        <dbReference type="Proteomes" id="UP000253782"/>
    </source>
</evidence>